<dbReference type="PANTHER" id="PTHR22604:SF105">
    <property type="entry name" value="TRANS-1,2-DIHYDROBENZENE-1,2-DIOL DEHYDROGENASE"/>
    <property type="match status" value="1"/>
</dbReference>
<dbReference type="Proteomes" id="UP001586593">
    <property type="component" value="Unassembled WGS sequence"/>
</dbReference>
<organism evidence="4 5">
    <name type="scientific">Phialemonium thermophilum</name>
    <dbReference type="NCBI Taxonomy" id="223376"/>
    <lineage>
        <taxon>Eukaryota</taxon>
        <taxon>Fungi</taxon>
        <taxon>Dikarya</taxon>
        <taxon>Ascomycota</taxon>
        <taxon>Pezizomycotina</taxon>
        <taxon>Sordariomycetes</taxon>
        <taxon>Sordariomycetidae</taxon>
        <taxon>Cephalothecales</taxon>
        <taxon>Cephalothecaceae</taxon>
        <taxon>Phialemonium</taxon>
    </lineage>
</organism>
<keyword evidence="2" id="KW-0560">Oxidoreductase</keyword>
<dbReference type="Gene3D" id="3.30.360.10">
    <property type="entry name" value="Dihydrodipicolinate Reductase, domain 2"/>
    <property type="match status" value="1"/>
</dbReference>
<comment type="caution">
    <text evidence="4">The sequence shown here is derived from an EMBL/GenBank/DDBJ whole genome shotgun (WGS) entry which is preliminary data.</text>
</comment>
<evidence type="ECO:0000313" key="4">
    <source>
        <dbReference type="EMBL" id="KAL1845005.1"/>
    </source>
</evidence>
<accession>A0ABR3VTK6</accession>
<feature type="domain" description="GFO/IDH/MocA-like oxidoreductase" evidence="3">
    <location>
        <begin position="9"/>
        <end position="110"/>
    </location>
</feature>
<comment type="similarity">
    <text evidence="1">Belongs to the Gfo/Idh/MocA family.</text>
</comment>
<evidence type="ECO:0000256" key="1">
    <source>
        <dbReference type="ARBA" id="ARBA00010928"/>
    </source>
</evidence>
<protein>
    <recommendedName>
        <fullName evidence="3">GFO/IDH/MocA-like oxidoreductase domain-containing protein</fullName>
    </recommendedName>
</protein>
<name>A0ABR3VTK6_9PEZI</name>
<proteinExistence type="inferred from homology"/>
<evidence type="ECO:0000313" key="5">
    <source>
        <dbReference type="Proteomes" id="UP001586593"/>
    </source>
</evidence>
<evidence type="ECO:0000256" key="2">
    <source>
        <dbReference type="ARBA" id="ARBA00023002"/>
    </source>
</evidence>
<dbReference type="InterPro" id="IPR055170">
    <property type="entry name" value="GFO_IDH_MocA-like_dom"/>
</dbReference>
<evidence type="ECO:0000259" key="3">
    <source>
        <dbReference type="Pfam" id="PF22725"/>
    </source>
</evidence>
<gene>
    <name evidence="4" type="ORF">VTK73DRAFT_1347</name>
</gene>
<dbReference type="PANTHER" id="PTHR22604">
    <property type="entry name" value="OXIDOREDUCTASES"/>
    <property type="match status" value="1"/>
</dbReference>
<dbReference type="InterPro" id="IPR050984">
    <property type="entry name" value="Gfo/Idh/MocA_domain"/>
</dbReference>
<sequence>MPICEGDPSRRTASRELGAGALLDIGIYTLTWASMVLDAHPSRRAAKAPEPSLTASMVFASEVDPDKQVDEQTAVVLRYPDLKAHAVCTSSLLYKTGDVFARIHGARGSISVGGPAASKPSFLLVNVQGEPEERLDFAVPGWGFHYEADAVAQSIREGKTENETCPLDTTLTIMARMDEARRQCGLVYPGEEES</sequence>
<dbReference type="SUPFAM" id="SSF55347">
    <property type="entry name" value="Glyceraldehyde-3-phosphate dehydrogenase-like, C-terminal domain"/>
    <property type="match status" value="1"/>
</dbReference>
<dbReference type="EMBL" id="JAZHXJ010001323">
    <property type="protein sequence ID" value="KAL1845005.1"/>
    <property type="molecule type" value="Genomic_DNA"/>
</dbReference>
<reference evidence="4 5" key="1">
    <citation type="journal article" date="2024" name="Commun. Biol.">
        <title>Comparative genomic analysis of thermophilic fungi reveals convergent evolutionary adaptations and gene losses.</title>
        <authorList>
            <person name="Steindorff A.S."/>
            <person name="Aguilar-Pontes M.V."/>
            <person name="Robinson A.J."/>
            <person name="Andreopoulos B."/>
            <person name="LaButti K."/>
            <person name="Kuo A."/>
            <person name="Mondo S."/>
            <person name="Riley R."/>
            <person name="Otillar R."/>
            <person name="Haridas S."/>
            <person name="Lipzen A."/>
            <person name="Grimwood J."/>
            <person name="Schmutz J."/>
            <person name="Clum A."/>
            <person name="Reid I.D."/>
            <person name="Moisan M.C."/>
            <person name="Butler G."/>
            <person name="Nguyen T.T.M."/>
            <person name="Dewar K."/>
            <person name="Conant G."/>
            <person name="Drula E."/>
            <person name="Henrissat B."/>
            <person name="Hansel C."/>
            <person name="Singer S."/>
            <person name="Hutchinson M.I."/>
            <person name="de Vries R.P."/>
            <person name="Natvig D.O."/>
            <person name="Powell A.J."/>
            <person name="Tsang A."/>
            <person name="Grigoriev I.V."/>
        </authorList>
    </citation>
    <scope>NUCLEOTIDE SEQUENCE [LARGE SCALE GENOMIC DNA]</scope>
    <source>
        <strain evidence="4 5">ATCC 24622</strain>
    </source>
</reference>
<keyword evidence="5" id="KW-1185">Reference proteome</keyword>
<dbReference type="Pfam" id="PF22725">
    <property type="entry name" value="GFO_IDH_MocA_C3"/>
    <property type="match status" value="1"/>
</dbReference>